<name>A0A1Q3C3U9_CEPFO</name>
<feature type="compositionally biased region" description="Acidic residues" evidence="1">
    <location>
        <begin position="319"/>
        <end position="335"/>
    </location>
</feature>
<protein>
    <submittedName>
        <fullName evidence="3">Transpos_assoc domain-containing protein</fullName>
    </submittedName>
</protein>
<accession>A0A1Q3C3U9</accession>
<feature type="region of interest" description="Disordered" evidence="1">
    <location>
        <begin position="191"/>
        <end position="212"/>
    </location>
</feature>
<proteinExistence type="predicted"/>
<dbReference type="Pfam" id="PF13963">
    <property type="entry name" value="Transpos_assoc"/>
    <property type="match status" value="1"/>
</dbReference>
<dbReference type="EMBL" id="BDDD01001272">
    <property type="protein sequence ID" value="GAV74752.1"/>
    <property type="molecule type" value="Genomic_DNA"/>
</dbReference>
<evidence type="ECO:0000256" key="1">
    <source>
        <dbReference type="SAM" id="MobiDB-lite"/>
    </source>
</evidence>
<organism evidence="3 4">
    <name type="scientific">Cephalotus follicularis</name>
    <name type="common">Albany pitcher plant</name>
    <dbReference type="NCBI Taxonomy" id="3775"/>
    <lineage>
        <taxon>Eukaryota</taxon>
        <taxon>Viridiplantae</taxon>
        <taxon>Streptophyta</taxon>
        <taxon>Embryophyta</taxon>
        <taxon>Tracheophyta</taxon>
        <taxon>Spermatophyta</taxon>
        <taxon>Magnoliopsida</taxon>
        <taxon>eudicotyledons</taxon>
        <taxon>Gunneridae</taxon>
        <taxon>Pentapetalae</taxon>
        <taxon>rosids</taxon>
        <taxon>fabids</taxon>
        <taxon>Oxalidales</taxon>
        <taxon>Cephalotaceae</taxon>
        <taxon>Cephalotus</taxon>
    </lineage>
</organism>
<evidence type="ECO:0000313" key="3">
    <source>
        <dbReference type="EMBL" id="GAV74752.1"/>
    </source>
</evidence>
<evidence type="ECO:0000313" key="4">
    <source>
        <dbReference type="Proteomes" id="UP000187406"/>
    </source>
</evidence>
<dbReference type="InterPro" id="IPR029480">
    <property type="entry name" value="Transpos_assoc"/>
</dbReference>
<reference evidence="4" key="1">
    <citation type="submission" date="2016-04" db="EMBL/GenBank/DDBJ databases">
        <title>Cephalotus genome sequencing.</title>
        <authorList>
            <person name="Fukushima K."/>
            <person name="Hasebe M."/>
            <person name="Fang X."/>
        </authorList>
    </citation>
    <scope>NUCLEOTIDE SEQUENCE [LARGE SCALE GENOMIC DNA]</scope>
    <source>
        <strain evidence="4">cv. St1</strain>
    </source>
</reference>
<evidence type="ECO:0000259" key="2">
    <source>
        <dbReference type="Pfam" id="PF13963"/>
    </source>
</evidence>
<dbReference type="AlphaFoldDB" id="A0A1Q3C3U9"/>
<dbReference type="InParanoid" id="A0A1Q3C3U9"/>
<dbReference type="OrthoDB" id="1750186at2759"/>
<feature type="region of interest" description="Disordered" evidence="1">
    <location>
        <begin position="255"/>
        <end position="335"/>
    </location>
</feature>
<sequence length="335" mass="37657">MSGDRSWMRRQVLNHILNPEFVEGVNEFLQFVFANEQFVYEGKIKCPCNRCKLLKFGTKEEVKYHLFSKGFTLEYTRWDQHGEMSQNHRVNRNVMYERAGPSNPWRDFVTGGITYIIFLIVSMQNTYKKLKADAAVRGGGEGEVGSSSQPPGQVVDLDMWLETVGKPKKGLIHGLGNFINAKKAKKKYQSSSSSCHVDSGASVRGGPDLTSSVPDACMEEMVQRHIGGLREELMAAMSVQLATIQDMLATHMRGSYPAASHNTPNATTHFDPGDGPPHQVTHPAAPPAQFGQPTPSRRRAYHDPLSPYPDVHMYRSQHDDDEEEEEEEEEEEDDD</sequence>
<keyword evidence="4" id="KW-1185">Reference proteome</keyword>
<dbReference type="Proteomes" id="UP000187406">
    <property type="component" value="Unassembled WGS sequence"/>
</dbReference>
<feature type="domain" description="Transposase-associated" evidence="2">
    <location>
        <begin position="5"/>
        <end position="83"/>
    </location>
</feature>
<gene>
    <name evidence="3" type="ORF">CFOL_v3_18232</name>
</gene>
<comment type="caution">
    <text evidence="3">The sequence shown here is derived from an EMBL/GenBank/DDBJ whole genome shotgun (WGS) entry which is preliminary data.</text>
</comment>